<comment type="caution">
    <text evidence="2">The sequence shown here is derived from an EMBL/GenBank/DDBJ whole genome shotgun (WGS) entry which is preliminary data.</text>
</comment>
<gene>
    <name evidence="2" type="ORF">E2562_015684</name>
</gene>
<evidence type="ECO:0000313" key="2">
    <source>
        <dbReference type="EMBL" id="KAF0907170.1"/>
    </source>
</evidence>
<dbReference type="EMBL" id="SPHZ02000007">
    <property type="protein sequence ID" value="KAF0907170.1"/>
    <property type="molecule type" value="Genomic_DNA"/>
</dbReference>
<feature type="region of interest" description="Disordered" evidence="1">
    <location>
        <begin position="1"/>
        <end position="29"/>
    </location>
</feature>
<evidence type="ECO:0000313" key="3">
    <source>
        <dbReference type="Proteomes" id="UP000479710"/>
    </source>
</evidence>
<dbReference type="AlphaFoldDB" id="A0A6G1D438"/>
<accession>A0A6G1D438</accession>
<feature type="non-terminal residue" evidence="2">
    <location>
        <position position="1"/>
    </location>
</feature>
<organism evidence="2 3">
    <name type="scientific">Oryza meyeriana var. granulata</name>
    <dbReference type="NCBI Taxonomy" id="110450"/>
    <lineage>
        <taxon>Eukaryota</taxon>
        <taxon>Viridiplantae</taxon>
        <taxon>Streptophyta</taxon>
        <taxon>Embryophyta</taxon>
        <taxon>Tracheophyta</taxon>
        <taxon>Spermatophyta</taxon>
        <taxon>Magnoliopsida</taxon>
        <taxon>Liliopsida</taxon>
        <taxon>Poales</taxon>
        <taxon>Poaceae</taxon>
        <taxon>BOP clade</taxon>
        <taxon>Oryzoideae</taxon>
        <taxon>Oryzeae</taxon>
        <taxon>Oryzinae</taxon>
        <taxon>Oryza</taxon>
        <taxon>Oryza meyeriana</taxon>
    </lineage>
</organism>
<feature type="compositionally biased region" description="Polar residues" evidence="1">
    <location>
        <begin position="1"/>
        <end position="11"/>
    </location>
</feature>
<reference evidence="2 3" key="1">
    <citation type="submission" date="2019-11" db="EMBL/GenBank/DDBJ databases">
        <title>Whole genome sequence of Oryza granulata.</title>
        <authorList>
            <person name="Li W."/>
        </authorList>
    </citation>
    <scope>NUCLEOTIDE SEQUENCE [LARGE SCALE GENOMIC DNA]</scope>
    <source>
        <strain evidence="3">cv. Menghai</strain>
        <tissue evidence="2">Leaf</tissue>
    </source>
</reference>
<name>A0A6G1D438_9ORYZ</name>
<dbReference type="Proteomes" id="UP000479710">
    <property type="component" value="Unassembled WGS sequence"/>
</dbReference>
<keyword evidence="3" id="KW-1185">Reference proteome</keyword>
<evidence type="ECO:0000256" key="1">
    <source>
        <dbReference type="SAM" id="MobiDB-lite"/>
    </source>
</evidence>
<proteinExistence type="predicted"/>
<protein>
    <submittedName>
        <fullName evidence="2">Uncharacterized protein</fullName>
    </submittedName>
</protein>
<sequence>VLGSTTASDLSSGLREAVKQEGSAVGCEGSRRPRACRRAVIGRGAADDKPAS</sequence>